<gene>
    <name evidence="2" type="ORF">H920_16580</name>
</gene>
<reference evidence="2 3" key="1">
    <citation type="submission" date="2013-11" db="EMBL/GenBank/DDBJ databases">
        <title>The Damaraland mole rat (Fukomys damarensis) genome and evolution of African mole rats.</title>
        <authorList>
            <person name="Gladyshev V.N."/>
            <person name="Fang X."/>
        </authorList>
    </citation>
    <scope>NUCLEOTIDE SEQUENCE [LARGE SCALE GENOMIC DNA]</scope>
    <source>
        <tissue evidence="2">Liver</tissue>
    </source>
</reference>
<evidence type="ECO:0000313" key="2">
    <source>
        <dbReference type="EMBL" id="KFO22037.1"/>
    </source>
</evidence>
<feature type="region of interest" description="Disordered" evidence="1">
    <location>
        <begin position="42"/>
        <end position="73"/>
    </location>
</feature>
<proteinExistence type="predicted"/>
<keyword evidence="3" id="KW-1185">Reference proteome</keyword>
<dbReference type="Proteomes" id="UP000028990">
    <property type="component" value="Unassembled WGS sequence"/>
</dbReference>
<evidence type="ECO:0000313" key="3">
    <source>
        <dbReference type="Proteomes" id="UP000028990"/>
    </source>
</evidence>
<name>A0A091CU88_FUKDA</name>
<evidence type="ECO:0000256" key="1">
    <source>
        <dbReference type="SAM" id="MobiDB-lite"/>
    </source>
</evidence>
<sequence length="107" mass="11595">MQQGLEAACGLLDRFPHGMHCDAATIYYVLIMNRRPALQPLPENTVSLGPPLPSCESELPSSPPEHRELGRSAGHATSCTCQAERRDEGGNSVALQTRCRAEGETFC</sequence>
<dbReference type="AlphaFoldDB" id="A0A091CU88"/>
<accession>A0A091CU88</accession>
<protein>
    <submittedName>
        <fullName evidence="2">Uncharacterized protein</fullName>
    </submittedName>
</protein>
<dbReference type="EMBL" id="KN124190">
    <property type="protein sequence ID" value="KFO22037.1"/>
    <property type="molecule type" value="Genomic_DNA"/>
</dbReference>
<organism evidence="2 3">
    <name type="scientific">Fukomys damarensis</name>
    <name type="common">Damaraland mole rat</name>
    <name type="synonym">Cryptomys damarensis</name>
    <dbReference type="NCBI Taxonomy" id="885580"/>
    <lineage>
        <taxon>Eukaryota</taxon>
        <taxon>Metazoa</taxon>
        <taxon>Chordata</taxon>
        <taxon>Craniata</taxon>
        <taxon>Vertebrata</taxon>
        <taxon>Euteleostomi</taxon>
        <taxon>Mammalia</taxon>
        <taxon>Eutheria</taxon>
        <taxon>Euarchontoglires</taxon>
        <taxon>Glires</taxon>
        <taxon>Rodentia</taxon>
        <taxon>Hystricomorpha</taxon>
        <taxon>Bathyergidae</taxon>
        <taxon>Fukomys</taxon>
    </lineage>
</organism>